<dbReference type="Proteomes" id="UP000639859">
    <property type="component" value="Unassembled WGS sequence"/>
</dbReference>
<evidence type="ECO:0000313" key="1">
    <source>
        <dbReference type="EMBL" id="MBI1684155.1"/>
    </source>
</evidence>
<proteinExistence type="predicted"/>
<evidence type="ECO:0000313" key="2">
    <source>
        <dbReference type="Proteomes" id="UP000639859"/>
    </source>
</evidence>
<reference evidence="1 2" key="1">
    <citation type="submission" date="2020-11" db="EMBL/GenBank/DDBJ databases">
        <title>genome sequence of strain KACC 18849.</title>
        <authorList>
            <person name="Gao J."/>
            <person name="Zhang X."/>
        </authorList>
    </citation>
    <scope>NUCLEOTIDE SEQUENCE [LARGE SCALE GENOMIC DNA]</scope>
    <source>
        <strain evidence="1 2">KACC 18849</strain>
    </source>
</reference>
<dbReference type="RefSeq" id="WP_198576078.1">
    <property type="nucleotide sequence ID" value="NZ_JADWOX010000006.1"/>
</dbReference>
<comment type="caution">
    <text evidence="1">The sequence shown here is derived from an EMBL/GenBank/DDBJ whole genome shotgun (WGS) entry which is preliminary data.</text>
</comment>
<organism evidence="1 2">
    <name type="scientific">Caulobacter hibisci</name>
    <dbReference type="NCBI Taxonomy" id="2035993"/>
    <lineage>
        <taxon>Bacteria</taxon>
        <taxon>Pseudomonadati</taxon>
        <taxon>Pseudomonadota</taxon>
        <taxon>Alphaproteobacteria</taxon>
        <taxon>Caulobacterales</taxon>
        <taxon>Caulobacteraceae</taxon>
        <taxon>Caulobacter</taxon>
    </lineage>
</organism>
<sequence>MTQAAYDTPLDVALSDGDIVISGPDGPVGSLTVDAALRSAARLKAVAEEAGGRQAGGGEIYQKPLG</sequence>
<protein>
    <submittedName>
        <fullName evidence="1">Uncharacterized protein</fullName>
    </submittedName>
</protein>
<dbReference type="EMBL" id="JADWOX010000006">
    <property type="protein sequence ID" value="MBI1684155.1"/>
    <property type="molecule type" value="Genomic_DNA"/>
</dbReference>
<accession>A0ABS0SX02</accession>
<name>A0ABS0SX02_9CAUL</name>
<keyword evidence="2" id="KW-1185">Reference proteome</keyword>
<gene>
    <name evidence="1" type="ORF">I4Q42_10795</name>
</gene>